<dbReference type="GO" id="GO:0043683">
    <property type="term" value="P:type IV pilus assembly"/>
    <property type="evidence" value="ECO:0007669"/>
    <property type="project" value="InterPro"/>
</dbReference>
<dbReference type="EMBL" id="JABWMJ010000007">
    <property type="protein sequence ID" value="NUZ07224.1"/>
    <property type="molecule type" value="Genomic_DNA"/>
</dbReference>
<dbReference type="RefSeq" id="WP_176070077.1">
    <property type="nucleotide sequence ID" value="NZ_JABWMJ010000007.1"/>
</dbReference>
<evidence type="ECO:0000313" key="2">
    <source>
        <dbReference type="EMBL" id="NUZ07224.1"/>
    </source>
</evidence>
<feature type="transmembrane region" description="Helical" evidence="1">
    <location>
        <begin position="12"/>
        <end position="34"/>
    </location>
</feature>
<keyword evidence="1" id="KW-1133">Transmembrane helix</keyword>
<evidence type="ECO:0000256" key="1">
    <source>
        <dbReference type="SAM" id="Phobius"/>
    </source>
</evidence>
<dbReference type="InterPro" id="IPR031982">
    <property type="entry name" value="PilE-like"/>
</dbReference>
<dbReference type="SUPFAM" id="SSF54523">
    <property type="entry name" value="Pili subunits"/>
    <property type="match status" value="1"/>
</dbReference>
<name>A0A7Y6NQ22_9BURK</name>
<dbReference type="Pfam" id="PF07963">
    <property type="entry name" value="N_methyl"/>
    <property type="match status" value="1"/>
</dbReference>
<keyword evidence="3" id="KW-1185">Reference proteome</keyword>
<dbReference type="PROSITE" id="PS00409">
    <property type="entry name" value="PROKAR_NTER_METHYL"/>
    <property type="match status" value="1"/>
</dbReference>
<dbReference type="Proteomes" id="UP000529637">
    <property type="component" value="Unassembled WGS sequence"/>
</dbReference>
<dbReference type="AlphaFoldDB" id="A0A7Y6NQ22"/>
<dbReference type="NCBIfam" id="TIGR02532">
    <property type="entry name" value="IV_pilin_GFxxxE"/>
    <property type="match status" value="1"/>
</dbReference>
<proteinExistence type="predicted"/>
<organism evidence="2 3">
    <name type="scientific">Piscinibacter koreensis</name>
    <dbReference type="NCBI Taxonomy" id="2742824"/>
    <lineage>
        <taxon>Bacteria</taxon>
        <taxon>Pseudomonadati</taxon>
        <taxon>Pseudomonadota</taxon>
        <taxon>Betaproteobacteria</taxon>
        <taxon>Burkholderiales</taxon>
        <taxon>Sphaerotilaceae</taxon>
        <taxon>Piscinibacter</taxon>
    </lineage>
</organism>
<keyword evidence="1" id="KW-0812">Transmembrane</keyword>
<comment type="caution">
    <text evidence="2">The sequence shown here is derived from an EMBL/GenBank/DDBJ whole genome shotgun (WGS) entry which is preliminary data.</text>
</comment>
<keyword evidence="1" id="KW-0472">Membrane</keyword>
<reference evidence="2 3" key="1">
    <citation type="submission" date="2020-06" db="EMBL/GenBank/DDBJ databases">
        <title>Schlegella sp. ID0723 isolated from air conditioner.</title>
        <authorList>
            <person name="Kim D.Y."/>
            <person name="Kim D.-U."/>
        </authorList>
    </citation>
    <scope>NUCLEOTIDE SEQUENCE [LARGE SCALE GENOMIC DNA]</scope>
    <source>
        <strain evidence="2 3">ID0723</strain>
    </source>
</reference>
<dbReference type="InterPro" id="IPR012902">
    <property type="entry name" value="N_methyl_site"/>
</dbReference>
<gene>
    <name evidence="2" type="ORF">HQN59_15790</name>
</gene>
<dbReference type="Gene3D" id="3.30.700.10">
    <property type="entry name" value="Glycoprotein, Type 4 Pilin"/>
    <property type="match status" value="1"/>
</dbReference>
<accession>A0A7Y6NQ22</accession>
<dbReference type="InterPro" id="IPR045584">
    <property type="entry name" value="Pilin-like"/>
</dbReference>
<dbReference type="Pfam" id="PF16732">
    <property type="entry name" value="ComP_DUS"/>
    <property type="match status" value="1"/>
</dbReference>
<protein>
    <submittedName>
        <fullName evidence="2">Prepilin-type N-terminal cleavage/methylation domain-containing protein</fullName>
    </submittedName>
</protein>
<sequence>MKPARLPRRRVRGFTLVESMVVVAIVGVLSSIALPSMEGHVLRARRSDALVSLMRAQLAEERWLANSAAFGSLAEIGVAERSSAGHYTLELAAAPGGYRITATATGAQTRDRACRVLRVQMAGGDLTFASGSDAEVANDAGPNRACWNR</sequence>
<evidence type="ECO:0000313" key="3">
    <source>
        <dbReference type="Proteomes" id="UP000529637"/>
    </source>
</evidence>